<dbReference type="Gene3D" id="3.30.300.20">
    <property type="match status" value="1"/>
</dbReference>
<evidence type="ECO:0000313" key="2">
    <source>
        <dbReference type="Proteomes" id="UP000077271"/>
    </source>
</evidence>
<evidence type="ECO:0000313" key="1">
    <source>
        <dbReference type="EMBL" id="OAH59674.1"/>
    </source>
</evidence>
<name>A0A177L2Q2_9BACI</name>
<organism evidence="1 2">
    <name type="scientific">Domibacillus aminovorans</name>
    <dbReference type="NCBI Taxonomy" id="29332"/>
    <lineage>
        <taxon>Bacteria</taxon>
        <taxon>Bacillati</taxon>
        <taxon>Bacillota</taxon>
        <taxon>Bacilli</taxon>
        <taxon>Bacillales</taxon>
        <taxon>Bacillaceae</taxon>
        <taxon>Domibacillus</taxon>
    </lineage>
</organism>
<sequence length="61" mass="6876">MTFHVTGITEKMKTTVKAKQHEIIIDEPPILGRNDERPDPLSYVLASLAGYENIVAAMHRK</sequence>
<gene>
    <name evidence="1" type="ORF">AWH48_00785</name>
</gene>
<dbReference type="Proteomes" id="UP000077271">
    <property type="component" value="Unassembled WGS sequence"/>
</dbReference>
<dbReference type="InterPro" id="IPR036102">
    <property type="entry name" value="OsmC/Ohrsf"/>
</dbReference>
<dbReference type="InterPro" id="IPR015946">
    <property type="entry name" value="KH_dom-like_a/b"/>
</dbReference>
<reference evidence="1 2" key="1">
    <citation type="submission" date="2016-01" db="EMBL/GenBank/DDBJ databases">
        <title>Investigation of taxonomic status of Bacillus aminovorans.</title>
        <authorList>
            <person name="Verma A."/>
            <person name="Pal Y."/>
            <person name="Krishnamurthi S."/>
        </authorList>
    </citation>
    <scope>NUCLEOTIDE SEQUENCE [LARGE SCALE GENOMIC DNA]</scope>
    <source>
        <strain evidence="1 2">DSM 4337</strain>
    </source>
</reference>
<protein>
    <submittedName>
        <fullName evidence="1">Uncharacterized protein</fullName>
    </submittedName>
</protein>
<comment type="caution">
    <text evidence="1">The sequence shown here is derived from an EMBL/GenBank/DDBJ whole genome shotgun (WGS) entry which is preliminary data.</text>
</comment>
<proteinExistence type="predicted"/>
<dbReference type="SUPFAM" id="SSF82784">
    <property type="entry name" value="OsmC-like"/>
    <property type="match status" value="1"/>
</dbReference>
<accession>A0A177L2Q2</accession>
<dbReference type="EMBL" id="LQWZ01000001">
    <property type="protein sequence ID" value="OAH59674.1"/>
    <property type="molecule type" value="Genomic_DNA"/>
</dbReference>
<dbReference type="AlphaFoldDB" id="A0A177L2Q2"/>